<gene>
    <name evidence="1" type="ORF">V6N12_019398</name>
</gene>
<organism evidence="1 2">
    <name type="scientific">Hibiscus sabdariffa</name>
    <name type="common">roselle</name>
    <dbReference type="NCBI Taxonomy" id="183260"/>
    <lineage>
        <taxon>Eukaryota</taxon>
        <taxon>Viridiplantae</taxon>
        <taxon>Streptophyta</taxon>
        <taxon>Embryophyta</taxon>
        <taxon>Tracheophyta</taxon>
        <taxon>Spermatophyta</taxon>
        <taxon>Magnoliopsida</taxon>
        <taxon>eudicotyledons</taxon>
        <taxon>Gunneridae</taxon>
        <taxon>Pentapetalae</taxon>
        <taxon>rosids</taxon>
        <taxon>malvids</taxon>
        <taxon>Malvales</taxon>
        <taxon>Malvaceae</taxon>
        <taxon>Malvoideae</taxon>
        <taxon>Hibiscus</taxon>
    </lineage>
</organism>
<evidence type="ECO:0000313" key="2">
    <source>
        <dbReference type="Proteomes" id="UP001472677"/>
    </source>
</evidence>
<comment type="caution">
    <text evidence="1">The sequence shown here is derived from an EMBL/GenBank/DDBJ whole genome shotgun (WGS) entry which is preliminary data.</text>
</comment>
<dbReference type="Proteomes" id="UP001472677">
    <property type="component" value="Unassembled WGS sequence"/>
</dbReference>
<protein>
    <submittedName>
        <fullName evidence="1">Uncharacterized protein</fullName>
    </submittedName>
</protein>
<name>A0ABR2BM56_9ROSI</name>
<dbReference type="EMBL" id="JBBPBM010000103">
    <property type="protein sequence ID" value="KAK8508219.1"/>
    <property type="molecule type" value="Genomic_DNA"/>
</dbReference>
<proteinExistence type="predicted"/>
<reference evidence="1 2" key="1">
    <citation type="journal article" date="2024" name="G3 (Bethesda)">
        <title>Genome assembly of Hibiscus sabdariffa L. provides insights into metabolisms of medicinal natural products.</title>
        <authorList>
            <person name="Kim T."/>
        </authorList>
    </citation>
    <scope>NUCLEOTIDE SEQUENCE [LARGE SCALE GENOMIC DNA]</scope>
    <source>
        <strain evidence="1">TK-2024</strain>
        <tissue evidence="1">Old leaves</tissue>
    </source>
</reference>
<evidence type="ECO:0000313" key="1">
    <source>
        <dbReference type="EMBL" id="KAK8508219.1"/>
    </source>
</evidence>
<sequence>MSSVVRFPLDHRHRIYKMRFLSAASNTSPTPVPRNHPNYAARIQDMVNGVVCNAGGLVNVLFDGIRNRRVLHQMPAVGVFGDQLIVRHRVYRWPGLEISVRAFA</sequence>
<keyword evidence="2" id="KW-1185">Reference proteome</keyword>
<accession>A0ABR2BM56</accession>